<dbReference type="EMBL" id="KV878685">
    <property type="protein sequence ID" value="OJJ71118.1"/>
    <property type="molecule type" value="Genomic_DNA"/>
</dbReference>
<name>A0A1L9UHH1_ASPBC</name>
<reference evidence="2" key="1">
    <citation type="journal article" date="2017" name="Genome Biol.">
        <title>Comparative genomics reveals high biological diversity and specific adaptations in the industrially and medically important fungal genus Aspergillus.</title>
        <authorList>
            <person name="de Vries R.P."/>
            <person name="Riley R."/>
            <person name="Wiebenga A."/>
            <person name="Aguilar-Osorio G."/>
            <person name="Amillis S."/>
            <person name="Uchima C.A."/>
            <person name="Anderluh G."/>
            <person name="Asadollahi M."/>
            <person name="Askin M."/>
            <person name="Barry K."/>
            <person name="Battaglia E."/>
            <person name="Bayram O."/>
            <person name="Benocci T."/>
            <person name="Braus-Stromeyer S.A."/>
            <person name="Caldana C."/>
            <person name="Canovas D."/>
            <person name="Cerqueira G.C."/>
            <person name="Chen F."/>
            <person name="Chen W."/>
            <person name="Choi C."/>
            <person name="Clum A."/>
            <person name="Dos Santos R.A."/>
            <person name="Damasio A.R."/>
            <person name="Diallinas G."/>
            <person name="Emri T."/>
            <person name="Fekete E."/>
            <person name="Flipphi M."/>
            <person name="Freyberg S."/>
            <person name="Gallo A."/>
            <person name="Gournas C."/>
            <person name="Habgood R."/>
            <person name="Hainaut M."/>
            <person name="Harispe M.L."/>
            <person name="Henrissat B."/>
            <person name="Hilden K.S."/>
            <person name="Hope R."/>
            <person name="Hossain A."/>
            <person name="Karabika E."/>
            <person name="Karaffa L."/>
            <person name="Karanyi Z."/>
            <person name="Krasevec N."/>
            <person name="Kuo A."/>
            <person name="Kusch H."/>
            <person name="LaButti K."/>
            <person name="Lagendijk E.L."/>
            <person name="Lapidus A."/>
            <person name="Levasseur A."/>
            <person name="Lindquist E."/>
            <person name="Lipzen A."/>
            <person name="Logrieco A.F."/>
            <person name="MacCabe A."/>
            <person name="Maekelae M.R."/>
            <person name="Malavazi I."/>
            <person name="Melin P."/>
            <person name="Meyer V."/>
            <person name="Mielnichuk N."/>
            <person name="Miskei M."/>
            <person name="Molnar A.P."/>
            <person name="Mule G."/>
            <person name="Ngan C.Y."/>
            <person name="Orejas M."/>
            <person name="Orosz E."/>
            <person name="Ouedraogo J.P."/>
            <person name="Overkamp K.M."/>
            <person name="Park H.-S."/>
            <person name="Perrone G."/>
            <person name="Piumi F."/>
            <person name="Punt P.J."/>
            <person name="Ram A.F."/>
            <person name="Ramon A."/>
            <person name="Rauscher S."/>
            <person name="Record E."/>
            <person name="Riano-Pachon D.M."/>
            <person name="Robert V."/>
            <person name="Roehrig J."/>
            <person name="Ruller R."/>
            <person name="Salamov A."/>
            <person name="Salih N.S."/>
            <person name="Samson R.A."/>
            <person name="Sandor E."/>
            <person name="Sanguinetti M."/>
            <person name="Schuetze T."/>
            <person name="Sepcic K."/>
            <person name="Shelest E."/>
            <person name="Sherlock G."/>
            <person name="Sophianopoulou V."/>
            <person name="Squina F.M."/>
            <person name="Sun H."/>
            <person name="Susca A."/>
            <person name="Todd R.B."/>
            <person name="Tsang A."/>
            <person name="Unkles S.E."/>
            <person name="van de Wiele N."/>
            <person name="van Rossen-Uffink D."/>
            <person name="Oliveira J.V."/>
            <person name="Vesth T.C."/>
            <person name="Visser J."/>
            <person name="Yu J.-H."/>
            <person name="Zhou M."/>
            <person name="Andersen M.R."/>
            <person name="Archer D.B."/>
            <person name="Baker S.E."/>
            <person name="Benoit I."/>
            <person name="Brakhage A.A."/>
            <person name="Braus G.H."/>
            <person name="Fischer R."/>
            <person name="Frisvad J.C."/>
            <person name="Goldman G.H."/>
            <person name="Houbraken J."/>
            <person name="Oakley B."/>
            <person name="Pocsi I."/>
            <person name="Scazzocchio C."/>
            <person name="Seiboth B."/>
            <person name="vanKuyk P.A."/>
            <person name="Wortman J."/>
            <person name="Dyer P.S."/>
            <person name="Grigoriev I.V."/>
        </authorList>
    </citation>
    <scope>NUCLEOTIDE SEQUENCE [LARGE SCALE GENOMIC DNA]</scope>
    <source>
        <strain evidence="2">CBS 101740 / IMI 381727 / IBT 21946</strain>
    </source>
</reference>
<dbReference type="AlphaFoldDB" id="A0A1L9UHH1"/>
<evidence type="ECO:0000313" key="2">
    <source>
        <dbReference type="Proteomes" id="UP000184499"/>
    </source>
</evidence>
<keyword evidence="2" id="KW-1185">Reference proteome</keyword>
<dbReference type="VEuPathDB" id="FungiDB:ASPBRDRAFT_603400"/>
<gene>
    <name evidence="1" type="ORF">ASPBRDRAFT_603400</name>
</gene>
<sequence>MSLPQRTLVVKGHFDPSTTLQGWLRYCSRHLCSILGAYMLWQTWFIWTWLLSPPGLPALEPEPPALRYDT</sequence>
<proteinExistence type="predicted"/>
<dbReference type="GeneID" id="93580698"/>
<protein>
    <submittedName>
        <fullName evidence="1">Uncharacterized protein</fullName>
    </submittedName>
</protein>
<dbReference type="RefSeq" id="XP_067478366.1">
    <property type="nucleotide sequence ID" value="XM_067628210.1"/>
</dbReference>
<organism evidence="1 2">
    <name type="scientific">Aspergillus brasiliensis (strain CBS 101740 / IMI 381727 / IBT 21946)</name>
    <dbReference type="NCBI Taxonomy" id="767769"/>
    <lineage>
        <taxon>Eukaryota</taxon>
        <taxon>Fungi</taxon>
        <taxon>Dikarya</taxon>
        <taxon>Ascomycota</taxon>
        <taxon>Pezizomycotina</taxon>
        <taxon>Eurotiomycetes</taxon>
        <taxon>Eurotiomycetidae</taxon>
        <taxon>Eurotiales</taxon>
        <taxon>Aspergillaceae</taxon>
        <taxon>Aspergillus</taxon>
        <taxon>Aspergillus subgen. Circumdati</taxon>
    </lineage>
</organism>
<accession>A0A1L9UHH1</accession>
<dbReference type="Proteomes" id="UP000184499">
    <property type="component" value="Unassembled WGS sequence"/>
</dbReference>
<evidence type="ECO:0000313" key="1">
    <source>
        <dbReference type="EMBL" id="OJJ71118.1"/>
    </source>
</evidence>